<reference evidence="1 2" key="1">
    <citation type="journal article" date="2015" name="Genome Biol. Evol.">
        <title>Characterization of Three Mycobacterium spp. with Potential Use in Bioremediation by Genome Sequencing and Comparative Genomics.</title>
        <authorList>
            <person name="Das S."/>
            <person name="Pettersson B.M."/>
            <person name="Behra P.R."/>
            <person name="Ramesh M."/>
            <person name="Dasgupta S."/>
            <person name="Bhattacharya A."/>
            <person name="Kirsebom L.A."/>
        </authorList>
    </citation>
    <scope>NUCLEOTIDE SEQUENCE [LARGE SCALE GENOMIC DNA]</scope>
    <source>
        <strain evidence="1 2">DSM 44075</strain>
    </source>
</reference>
<comment type="caution">
    <text evidence="1">The sequence shown here is derived from an EMBL/GenBank/DDBJ whole genome shotgun (WGS) entry which is preliminary data.</text>
</comment>
<gene>
    <name evidence="1" type="ORF">MOBUDSM44075_04725</name>
</gene>
<evidence type="ECO:0000313" key="1">
    <source>
        <dbReference type="EMBL" id="KMO69300.1"/>
    </source>
</evidence>
<protein>
    <recommendedName>
        <fullName evidence="3">Transcriptional regulator</fullName>
    </recommendedName>
</protein>
<sequence>MDDEALRSVSRGLLGNKHKLEVLAAIADAFAEGAQDVYPRMISKMVGDAADKQVNEIFTQLRNGGLLVRVEDKADQQKHRYRARETSAWEAARTLVEELRAAAWSPDEVATSGSSIFRSPAGTS</sequence>
<evidence type="ECO:0008006" key="3">
    <source>
        <dbReference type="Google" id="ProtNLM"/>
    </source>
</evidence>
<dbReference type="RefSeq" id="WP_131722051.1">
    <property type="nucleotide sequence ID" value="NZ_JYNU01000057.1"/>
</dbReference>
<name>A0A0J6VE85_9MYCO</name>
<dbReference type="AlphaFoldDB" id="A0A0J6VE85"/>
<evidence type="ECO:0000313" key="2">
    <source>
        <dbReference type="Proteomes" id="UP000036313"/>
    </source>
</evidence>
<dbReference type="EMBL" id="JYNU01000057">
    <property type="protein sequence ID" value="KMO69300.1"/>
    <property type="molecule type" value="Genomic_DNA"/>
</dbReference>
<accession>A0A0J6VE85</accession>
<dbReference type="PATRIC" id="fig|1807.14.peg.4760"/>
<organism evidence="1 2">
    <name type="scientific">Mycolicibacterium obuense</name>
    <dbReference type="NCBI Taxonomy" id="1807"/>
    <lineage>
        <taxon>Bacteria</taxon>
        <taxon>Bacillati</taxon>
        <taxon>Actinomycetota</taxon>
        <taxon>Actinomycetes</taxon>
        <taxon>Mycobacteriales</taxon>
        <taxon>Mycobacteriaceae</taxon>
        <taxon>Mycolicibacterium</taxon>
    </lineage>
</organism>
<proteinExistence type="predicted"/>
<dbReference type="Proteomes" id="UP000036313">
    <property type="component" value="Unassembled WGS sequence"/>
</dbReference>